<dbReference type="VEuPathDB" id="FungiDB:VP01_92g11"/>
<sequence length="62" mass="7121">MSFKTIFKLSGAVWKGLAFNKKTIVHELSHWKFQAFPLFHDLSGLIKGDLSTGELMEKSMRH</sequence>
<gene>
    <name evidence="1" type="ORF">VP01_92g11</name>
</gene>
<comment type="caution">
    <text evidence="1">The sequence shown here is derived from an EMBL/GenBank/DDBJ whole genome shotgun (WGS) entry which is preliminary data.</text>
</comment>
<dbReference type="EMBL" id="LAVV01014938">
    <property type="protein sequence ID" value="KNZ44306.1"/>
    <property type="molecule type" value="Genomic_DNA"/>
</dbReference>
<accession>A0A0L6U728</accession>
<reference evidence="1 2" key="1">
    <citation type="submission" date="2015-08" db="EMBL/GenBank/DDBJ databases">
        <title>Next Generation Sequencing and Analysis of the Genome of Puccinia sorghi L Schw, the Causal Agent of Maize Common Rust.</title>
        <authorList>
            <person name="Rochi L."/>
            <person name="Burguener G."/>
            <person name="Darino M."/>
            <person name="Turjanski A."/>
            <person name="Kreff E."/>
            <person name="Dieguez M.J."/>
            <person name="Sacco F."/>
        </authorList>
    </citation>
    <scope>NUCLEOTIDE SEQUENCE [LARGE SCALE GENOMIC DNA]</scope>
    <source>
        <strain evidence="1 2">RO10H11247</strain>
    </source>
</reference>
<name>A0A0L6U728_9BASI</name>
<protein>
    <submittedName>
        <fullName evidence="1">Uncharacterized protein</fullName>
    </submittedName>
</protein>
<evidence type="ECO:0000313" key="2">
    <source>
        <dbReference type="Proteomes" id="UP000037035"/>
    </source>
</evidence>
<organism evidence="1 2">
    <name type="scientific">Puccinia sorghi</name>
    <dbReference type="NCBI Taxonomy" id="27349"/>
    <lineage>
        <taxon>Eukaryota</taxon>
        <taxon>Fungi</taxon>
        <taxon>Dikarya</taxon>
        <taxon>Basidiomycota</taxon>
        <taxon>Pucciniomycotina</taxon>
        <taxon>Pucciniomycetes</taxon>
        <taxon>Pucciniales</taxon>
        <taxon>Pucciniaceae</taxon>
        <taxon>Puccinia</taxon>
    </lineage>
</organism>
<keyword evidence="2" id="KW-1185">Reference proteome</keyword>
<proteinExistence type="predicted"/>
<evidence type="ECO:0000313" key="1">
    <source>
        <dbReference type="EMBL" id="KNZ44306.1"/>
    </source>
</evidence>
<dbReference type="AlphaFoldDB" id="A0A0L6U728"/>
<dbReference type="Proteomes" id="UP000037035">
    <property type="component" value="Unassembled WGS sequence"/>
</dbReference>